<dbReference type="PANTHER" id="PTHR37694">
    <property type="entry name" value="SLR8022 PROTEIN"/>
    <property type="match status" value="1"/>
</dbReference>
<evidence type="ECO:0000313" key="3">
    <source>
        <dbReference type="Proteomes" id="UP000248987"/>
    </source>
</evidence>
<dbReference type="SUPFAM" id="SSF51182">
    <property type="entry name" value="RmlC-like cupins"/>
    <property type="match status" value="1"/>
</dbReference>
<reference evidence="2 3" key="1">
    <citation type="submission" date="2018-06" db="EMBL/GenBank/DDBJ databases">
        <title>Genomic Encyclopedia of Archaeal and Bacterial Type Strains, Phase II (KMG-II): from individual species to whole genera.</title>
        <authorList>
            <person name="Goeker M."/>
        </authorList>
    </citation>
    <scope>NUCLEOTIDE SEQUENCE [LARGE SCALE GENOMIC DNA]</scope>
    <source>
        <strain evidence="2 3">DSM 12408</strain>
    </source>
</reference>
<keyword evidence="3" id="KW-1185">Reference proteome</keyword>
<name>A0A327SLY2_9FLAO</name>
<dbReference type="EMBL" id="QLLQ01000002">
    <property type="protein sequence ID" value="RAJ26717.1"/>
    <property type="molecule type" value="Genomic_DNA"/>
</dbReference>
<dbReference type="GO" id="GO:0051213">
    <property type="term" value="F:dioxygenase activity"/>
    <property type="evidence" value="ECO:0007669"/>
    <property type="project" value="UniProtKB-KW"/>
</dbReference>
<dbReference type="InterPro" id="IPR014710">
    <property type="entry name" value="RmlC-like_jellyroll"/>
</dbReference>
<keyword evidence="2" id="KW-0560">Oxidoreductase</keyword>
<protein>
    <submittedName>
        <fullName evidence="2">Quercetin dioxygenase-like cupin family protein</fullName>
    </submittedName>
</protein>
<dbReference type="Proteomes" id="UP000248987">
    <property type="component" value="Unassembled WGS sequence"/>
</dbReference>
<proteinExistence type="predicted"/>
<evidence type="ECO:0000259" key="1">
    <source>
        <dbReference type="Pfam" id="PF07883"/>
    </source>
</evidence>
<dbReference type="InterPro" id="IPR013096">
    <property type="entry name" value="Cupin_2"/>
</dbReference>
<dbReference type="AlphaFoldDB" id="A0A327SLY2"/>
<keyword evidence="2" id="KW-0223">Dioxygenase</keyword>
<gene>
    <name evidence="2" type="ORF">LX77_00972</name>
</gene>
<dbReference type="CDD" id="cd02230">
    <property type="entry name" value="cupin_HP0902-like"/>
    <property type="match status" value="1"/>
</dbReference>
<comment type="caution">
    <text evidence="2">The sequence shown here is derived from an EMBL/GenBank/DDBJ whole genome shotgun (WGS) entry which is preliminary data.</text>
</comment>
<accession>A0A327SLY2</accession>
<dbReference type="PANTHER" id="PTHR37694:SF1">
    <property type="entry name" value="SLR8022 PROTEIN"/>
    <property type="match status" value="1"/>
</dbReference>
<dbReference type="RefSeq" id="WP_111625766.1">
    <property type="nucleotide sequence ID" value="NZ_QLLQ01000002.1"/>
</dbReference>
<organism evidence="2 3">
    <name type="scientific">Gelidibacter algens</name>
    <dbReference type="NCBI Taxonomy" id="49280"/>
    <lineage>
        <taxon>Bacteria</taxon>
        <taxon>Pseudomonadati</taxon>
        <taxon>Bacteroidota</taxon>
        <taxon>Flavobacteriia</taxon>
        <taxon>Flavobacteriales</taxon>
        <taxon>Flavobacteriaceae</taxon>
        <taxon>Gelidibacter</taxon>
    </lineage>
</organism>
<sequence length="112" mass="12593">MKKTSITDQLVFQTDKPAISVLLETDHSKEVRIAMRKGQKMKEHKAPSPIVIELFDGEIEFGVNGKKLELKKGDLISLEANVPHDLYCTKDCIIRLSLSKNDSIDRVNSVVN</sequence>
<dbReference type="Pfam" id="PF07883">
    <property type="entry name" value="Cupin_2"/>
    <property type="match status" value="1"/>
</dbReference>
<feature type="domain" description="Cupin type-2" evidence="1">
    <location>
        <begin position="34"/>
        <end position="91"/>
    </location>
</feature>
<dbReference type="InterPro" id="IPR011051">
    <property type="entry name" value="RmlC_Cupin_sf"/>
</dbReference>
<evidence type="ECO:0000313" key="2">
    <source>
        <dbReference type="EMBL" id="RAJ26717.1"/>
    </source>
</evidence>
<dbReference type="Gene3D" id="2.60.120.10">
    <property type="entry name" value="Jelly Rolls"/>
    <property type="match status" value="1"/>
</dbReference>